<evidence type="ECO:0000256" key="5">
    <source>
        <dbReference type="ARBA" id="ARBA00022839"/>
    </source>
</evidence>
<dbReference type="NCBIfam" id="TIGR00644">
    <property type="entry name" value="recJ"/>
    <property type="match status" value="1"/>
</dbReference>
<evidence type="ECO:0000259" key="7">
    <source>
        <dbReference type="Pfam" id="PF01368"/>
    </source>
</evidence>
<evidence type="ECO:0000313" key="10">
    <source>
        <dbReference type="EMBL" id="HIU44433.1"/>
    </source>
</evidence>
<evidence type="ECO:0000256" key="4">
    <source>
        <dbReference type="ARBA" id="ARBA00022801"/>
    </source>
</evidence>
<feature type="domain" description="DHHA1" evidence="8">
    <location>
        <begin position="348"/>
        <end position="442"/>
    </location>
</feature>
<dbReference type="InterPro" id="IPR004610">
    <property type="entry name" value="RecJ"/>
</dbReference>
<feature type="coiled-coil region" evidence="6">
    <location>
        <begin position="423"/>
        <end position="450"/>
    </location>
</feature>
<comment type="similarity">
    <text evidence="1">Belongs to the RecJ family.</text>
</comment>
<evidence type="ECO:0000256" key="3">
    <source>
        <dbReference type="ARBA" id="ARBA00022722"/>
    </source>
</evidence>
<dbReference type="InterPro" id="IPR003156">
    <property type="entry name" value="DHHA1_dom"/>
</dbReference>
<evidence type="ECO:0000259" key="9">
    <source>
        <dbReference type="Pfam" id="PF17768"/>
    </source>
</evidence>
<reference evidence="10" key="2">
    <citation type="journal article" date="2021" name="PeerJ">
        <title>Extensive microbial diversity within the chicken gut microbiome revealed by metagenomics and culture.</title>
        <authorList>
            <person name="Gilroy R."/>
            <person name="Ravi A."/>
            <person name="Getino M."/>
            <person name="Pursley I."/>
            <person name="Horton D.L."/>
            <person name="Alikhan N.F."/>
            <person name="Baker D."/>
            <person name="Gharbi K."/>
            <person name="Hall N."/>
            <person name="Watson M."/>
            <person name="Adriaenssens E.M."/>
            <person name="Foster-Nyarko E."/>
            <person name="Jarju S."/>
            <person name="Secka A."/>
            <person name="Antonio M."/>
            <person name="Oren A."/>
            <person name="Chaudhuri R.R."/>
            <person name="La Ragione R."/>
            <person name="Hildebrand F."/>
            <person name="Pallen M.J."/>
        </authorList>
    </citation>
    <scope>NUCLEOTIDE SEQUENCE</scope>
    <source>
        <strain evidence="10">CHK191-8634</strain>
    </source>
</reference>
<dbReference type="SUPFAM" id="SSF64182">
    <property type="entry name" value="DHH phosphoesterases"/>
    <property type="match status" value="1"/>
</dbReference>
<dbReference type="GO" id="GO:0006310">
    <property type="term" value="P:DNA recombination"/>
    <property type="evidence" value="ECO:0007669"/>
    <property type="project" value="InterPro"/>
</dbReference>
<protein>
    <recommendedName>
        <fullName evidence="2">Single-stranded-DNA-specific exonuclease RecJ</fullName>
    </recommendedName>
</protein>
<dbReference type="GO" id="GO:0003676">
    <property type="term" value="F:nucleic acid binding"/>
    <property type="evidence" value="ECO:0007669"/>
    <property type="project" value="InterPro"/>
</dbReference>
<dbReference type="Gene3D" id="3.10.310.30">
    <property type="match status" value="1"/>
</dbReference>
<sequence length="693" mass="76719">MKKKKWMIAADAPHDAEVLQRELALPHLAARVLAARGLGSPEQAKAFLDSSNRCIHDPFLLSDMETAVIEIERAIAAEEKIAVYGDYDVDGVTATCILIRYLRSRGVDCVYYIPDRLGEGYGLNTAAIGQLYEEGCRLLITVDSGITAIEEAEFAADLGLRLIITDHHECKEVLPRAYAIVNPRRLDSAYPFRELAGVGVAFKLICALEAQRPVEELLEEYGDIVAVGTIADVMPLVGENRSIVTQGLQLLAHTKNPGLRALVTTLGLDGKPVTSNTVSFVMAPRINAAGRMGGAALAARMFLTDSLEEATELAQKLCDLNRTRQEEENRIYQQIVAWLEQEPRRHQKKALVLWGDDWHNGVIGIVASRLTDRYGVPCILISMSGDCGKGSGRSIKGFNLYSALEQCADVLDKYGGHELAVGLSIHRDKLEQLRNRMEELAEQMGAGREVVPCIAVDCRVRPCELTRGEVAGLSMLEPFGMGNAQPCFVMQGVALEELTPISRDRHVKMLLSKEGYSFYAFAFGMGARTCAFVQGDLLDIVFSAEINRYKNRENVQLVIKDVRWAEQEEARDDEFAGCYRTFCGGGTLSREQAEWLSPTRDDLVAVFRHVRANAEGGMLCASAQTLYRKVRYEARSGMNLGRFLICLDVFTEFSIVEYETAGDELAVRVLPRQGKADINGSRILRRLSELRQG</sequence>
<evidence type="ECO:0000259" key="8">
    <source>
        <dbReference type="Pfam" id="PF02272"/>
    </source>
</evidence>
<keyword evidence="4" id="KW-0378">Hydrolase</keyword>
<feature type="domain" description="RecJ OB" evidence="9">
    <location>
        <begin position="456"/>
        <end position="561"/>
    </location>
</feature>
<dbReference type="Pfam" id="PF01368">
    <property type="entry name" value="DHH"/>
    <property type="match status" value="1"/>
</dbReference>
<keyword evidence="5 10" id="KW-0269">Exonuclease</keyword>
<dbReference type="InterPro" id="IPR041122">
    <property type="entry name" value="RecJ_OB"/>
</dbReference>
<evidence type="ECO:0000256" key="2">
    <source>
        <dbReference type="ARBA" id="ARBA00019841"/>
    </source>
</evidence>
<dbReference type="PANTHER" id="PTHR30255:SF2">
    <property type="entry name" value="SINGLE-STRANDED-DNA-SPECIFIC EXONUCLEASE RECJ"/>
    <property type="match status" value="1"/>
</dbReference>
<dbReference type="AlphaFoldDB" id="A0A9D1LM74"/>
<dbReference type="InterPro" id="IPR038763">
    <property type="entry name" value="DHH_sf"/>
</dbReference>
<dbReference type="InterPro" id="IPR001667">
    <property type="entry name" value="DDH_dom"/>
</dbReference>
<dbReference type="InterPro" id="IPR051673">
    <property type="entry name" value="SSDNA_exonuclease_RecJ"/>
</dbReference>
<dbReference type="EMBL" id="DVMR01000066">
    <property type="protein sequence ID" value="HIU44433.1"/>
    <property type="molecule type" value="Genomic_DNA"/>
</dbReference>
<feature type="domain" description="DDH" evidence="7">
    <location>
        <begin position="80"/>
        <end position="229"/>
    </location>
</feature>
<dbReference type="Proteomes" id="UP000824073">
    <property type="component" value="Unassembled WGS sequence"/>
</dbReference>
<dbReference type="Pfam" id="PF02272">
    <property type="entry name" value="DHHA1"/>
    <property type="match status" value="1"/>
</dbReference>
<keyword evidence="6" id="KW-0175">Coiled coil</keyword>
<evidence type="ECO:0000313" key="11">
    <source>
        <dbReference type="Proteomes" id="UP000824073"/>
    </source>
</evidence>
<gene>
    <name evidence="10" type="primary">recJ</name>
    <name evidence="10" type="ORF">IAB67_09075</name>
</gene>
<keyword evidence="3" id="KW-0540">Nuclease</keyword>
<evidence type="ECO:0000256" key="6">
    <source>
        <dbReference type="SAM" id="Coils"/>
    </source>
</evidence>
<accession>A0A9D1LM74</accession>
<dbReference type="GO" id="GO:0006281">
    <property type="term" value="P:DNA repair"/>
    <property type="evidence" value="ECO:0007669"/>
    <property type="project" value="InterPro"/>
</dbReference>
<name>A0A9D1LM74_9CLOT</name>
<proteinExistence type="inferred from homology"/>
<reference evidence="10" key="1">
    <citation type="submission" date="2020-10" db="EMBL/GenBank/DDBJ databases">
        <authorList>
            <person name="Gilroy R."/>
        </authorList>
    </citation>
    <scope>NUCLEOTIDE SEQUENCE</scope>
    <source>
        <strain evidence="10">CHK191-8634</strain>
    </source>
</reference>
<dbReference type="GO" id="GO:0008409">
    <property type="term" value="F:5'-3' exonuclease activity"/>
    <property type="evidence" value="ECO:0007669"/>
    <property type="project" value="InterPro"/>
</dbReference>
<dbReference type="Pfam" id="PF17768">
    <property type="entry name" value="RecJ_OB"/>
    <property type="match status" value="1"/>
</dbReference>
<dbReference type="PANTHER" id="PTHR30255">
    <property type="entry name" value="SINGLE-STRANDED-DNA-SPECIFIC EXONUCLEASE RECJ"/>
    <property type="match status" value="1"/>
</dbReference>
<evidence type="ECO:0000256" key="1">
    <source>
        <dbReference type="ARBA" id="ARBA00005915"/>
    </source>
</evidence>
<comment type="caution">
    <text evidence="10">The sequence shown here is derived from an EMBL/GenBank/DDBJ whole genome shotgun (WGS) entry which is preliminary data.</text>
</comment>
<organism evidence="10 11">
    <name type="scientific">Candidatus Ventrousia excrementavium</name>
    <dbReference type="NCBI Taxonomy" id="2840961"/>
    <lineage>
        <taxon>Bacteria</taxon>
        <taxon>Bacillati</taxon>
        <taxon>Bacillota</taxon>
        <taxon>Clostridia</taxon>
        <taxon>Eubacteriales</taxon>
        <taxon>Clostridiaceae</taxon>
        <taxon>Clostridiaceae incertae sedis</taxon>
        <taxon>Candidatus Ventrousia</taxon>
    </lineage>
</organism>
<dbReference type="Gene3D" id="3.90.1640.30">
    <property type="match status" value="1"/>
</dbReference>